<comment type="caution">
    <text evidence="6">The sequence shown here is derived from an EMBL/GenBank/DDBJ whole genome shotgun (WGS) entry which is preliminary data.</text>
</comment>
<dbReference type="Pfam" id="PF04973">
    <property type="entry name" value="NMN_transporter"/>
    <property type="match status" value="1"/>
</dbReference>
<evidence type="ECO:0000256" key="2">
    <source>
        <dbReference type="ARBA" id="ARBA00022692"/>
    </source>
</evidence>
<gene>
    <name evidence="6" type="ORF">GALL_365070</name>
</gene>
<evidence type="ECO:0000256" key="5">
    <source>
        <dbReference type="SAM" id="Phobius"/>
    </source>
</evidence>
<evidence type="ECO:0000313" key="6">
    <source>
        <dbReference type="EMBL" id="OIQ81716.1"/>
    </source>
</evidence>
<organism evidence="6">
    <name type="scientific">mine drainage metagenome</name>
    <dbReference type="NCBI Taxonomy" id="410659"/>
    <lineage>
        <taxon>unclassified sequences</taxon>
        <taxon>metagenomes</taxon>
        <taxon>ecological metagenomes</taxon>
    </lineage>
</organism>
<reference evidence="6" key="1">
    <citation type="submission" date="2016-10" db="EMBL/GenBank/DDBJ databases">
        <title>Sequence of Gallionella enrichment culture.</title>
        <authorList>
            <person name="Poehlein A."/>
            <person name="Muehling M."/>
            <person name="Daniel R."/>
        </authorList>
    </citation>
    <scope>NUCLEOTIDE SEQUENCE</scope>
</reference>
<keyword evidence="3 5" id="KW-1133">Transmembrane helix</keyword>
<dbReference type="EMBL" id="MLJW01000890">
    <property type="protein sequence ID" value="OIQ81716.1"/>
    <property type="molecule type" value="Genomic_DNA"/>
</dbReference>
<protein>
    <submittedName>
        <fullName evidence="6">Nicotinamide mononucleotide transporter</fullName>
    </submittedName>
</protein>
<dbReference type="GO" id="GO:0016020">
    <property type="term" value="C:membrane"/>
    <property type="evidence" value="ECO:0007669"/>
    <property type="project" value="UniProtKB-SubCell"/>
</dbReference>
<evidence type="ECO:0000256" key="3">
    <source>
        <dbReference type="ARBA" id="ARBA00022989"/>
    </source>
</evidence>
<keyword evidence="2 5" id="KW-0812">Transmembrane</keyword>
<accession>A0A1J5QP54</accession>
<feature type="transmembrane region" description="Helical" evidence="5">
    <location>
        <begin position="31"/>
        <end position="60"/>
    </location>
</feature>
<dbReference type="InterPro" id="IPR006419">
    <property type="entry name" value="NMN_transpt_PnuC"/>
</dbReference>
<dbReference type="GO" id="GO:0034257">
    <property type="term" value="F:nicotinamide riboside transmembrane transporter activity"/>
    <property type="evidence" value="ECO:0007669"/>
    <property type="project" value="InterPro"/>
</dbReference>
<keyword evidence="4 5" id="KW-0472">Membrane</keyword>
<evidence type="ECO:0000256" key="4">
    <source>
        <dbReference type="ARBA" id="ARBA00023136"/>
    </source>
</evidence>
<evidence type="ECO:0000256" key="1">
    <source>
        <dbReference type="ARBA" id="ARBA00004141"/>
    </source>
</evidence>
<dbReference type="AlphaFoldDB" id="A0A1J5QP54"/>
<proteinExistence type="predicted"/>
<comment type="subcellular location">
    <subcellularLocation>
        <location evidence="1">Membrane</location>
        <topology evidence="1">Multi-pass membrane protein</topology>
    </subcellularLocation>
</comment>
<name>A0A1J5QP54_9ZZZZ</name>
<sequence length="79" mass="9064">MSTIITALDVAFTALSIVGNEFIKRRNRRGYWFWLIGNSLGLTAFVLQHQWITALLYVYFTVSCVQGLRRWARAEVVPG</sequence>